<evidence type="ECO:0000313" key="2">
    <source>
        <dbReference type="Proteomes" id="UP000070620"/>
    </source>
</evidence>
<comment type="caution">
    <text evidence="1">The sequence shown here is derived from an EMBL/GenBank/DDBJ whole genome shotgun (WGS) entry which is preliminary data.</text>
</comment>
<dbReference type="AlphaFoldDB" id="A0A136PZ29"/>
<accession>A0A136PZ29</accession>
<reference evidence="1 2" key="1">
    <citation type="submission" date="2016-01" db="EMBL/GenBank/DDBJ databases">
        <title>Whole genome sequence and analysis of Micromonospora rosaria DSM 803, which can produce antibacterial substance rosamicin.</title>
        <authorList>
            <person name="Yang H."/>
            <person name="He X."/>
            <person name="Zhu D."/>
        </authorList>
    </citation>
    <scope>NUCLEOTIDE SEQUENCE [LARGE SCALE GENOMIC DNA]</scope>
    <source>
        <strain evidence="1 2">DSM 803</strain>
    </source>
</reference>
<keyword evidence="2" id="KW-1185">Reference proteome</keyword>
<organism evidence="1 2">
    <name type="scientific">Micromonospora rosaria</name>
    <dbReference type="NCBI Taxonomy" id="47874"/>
    <lineage>
        <taxon>Bacteria</taxon>
        <taxon>Bacillati</taxon>
        <taxon>Actinomycetota</taxon>
        <taxon>Actinomycetes</taxon>
        <taxon>Micromonosporales</taxon>
        <taxon>Micromonosporaceae</taxon>
        <taxon>Micromonospora</taxon>
    </lineage>
</organism>
<protein>
    <submittedName>
        <fullName evidence="1">Uncharacterized protein</fullName>
    </submittedName>
</protein>
<gene>
    <name evidence="1" type="ORF">AWW66_01810</name>
</gene>
<name>A0A136PZ29_9ACTN</name>
<evidence type="ECO:0000313" key="1">
    <source>
        <dbReference type="EMBL" id="KXK63721.1"/>
    </source>
</evidence>
<dbReference type="EMBL" id="LRQV01000003">
    <property type="protein sequence ID" value="KXK63721.1"/>
    <property type="molecule type" value="Genomic_DNA"/>
</dbReference>
<dbReference type="Proteomes" id="UP000070620">
    <property type="component" value="Unassembled WGS sequence"/>
</dbReference>
<proteinExistence type="predicted"/>
<sequence>MITNNWCAEAGTITYTGEFLPTACVPVANRQNGYTFPASFTLQPGRRSNEYPKYYDTDGIRLPANCITDVVIDGNGVRYDRQGISTHQWRKFSNSQTWVVTGIYC</sequence>